<protein>
    <submittedName>
        <fullName evidence="1">Uncharacterized protein</fullName>
    </submittedName>
</protein>
<dbReference type="EMBL" id="HBIN01005049">
    <property type="protein sequence ID" value="CAE0433297.1"/>
    <property type="molecule type" value="Transcribed_RNA"/>
</dbReference>
<dbReference type="AlphaFoldDB" id="A0A7S3LKG0"/>
<proteinExistence type="predicted"/>
<gene>
    <name evidence="1" type="ORF">ASTO00021_LOCUS3618</name>
</gene>
<evidence type="ECO:0000313" key="1">
    <source>
        <dbReference type="EMBL" id="CAE0433297.1"/>
    </source>
</evidence>
<sequence length="220" mass="24574">MESPPEVTVLVSSARVGTEILGKGMVVSLDATTVYQMLKKVVADYRIAKKQTENRNIPTSKKAFWKDLREYCRKRSSNWAQILWAGYPLYMISAESKDDIFLLLRMKTLPVVSGAETRCTLSHKQLHDLINRQFKFCCKECIYETQSKIMPVAFSGGNYPGTGVNGNFPFAYNGPQLCYSVANTAFGLSQIANTQFNIPSAQLGVPYYITSANNSSPLKQ</sequence>
<reference evidence="1" key="1">
    <citation type="submission" date="2021-01" db="EMBL/GenBank/DDBJ databases">
        <authorList>
            <person name="Corre E."/>
            <person name="Pelletier E."/>
            <person name="Niang G."/>
            <person name="Scheremetjew M."/>
            <person name="Finn R."/>
            <person name="Kale V."/>
            <person name="Holt S."/>
            <person name="Cochrane G."/>
            <person name="Meng A."/>
            <person name="Brown T."/>
            <person name="Cohen L."/>
        </authorList>
    </citation>
    <scope>NUCLEOTIDE SEQUENCE</scope>
    <source>
        <strain evidence="1">GSBS06</strain>
    </source>
</reference>
<organism evidence="1">
    <name type="scientific">Aplanochytrium stocchinoi</name>
    <dbReference type="NCBI Taxonomy" id="215587"/>
    <lineage>
        <taxon>Eukaryota</taxon>
        <taxon>Sar</taxon>
        <taxon>Stramenopiles</taxon>
        <taxon>Bigyra</taxon>
        <taxon>Labyrinthulomycetes</taxon>
        <taxon>Thraustochytrida</taxon>
        <taxon>Thraustochytriidae</taxon>
        <taxon>Aplanochytrium</taxon>
    </lineage>
</organism>
<name>A0A7S3LKG0_9STRA</name>
<accession>A0A7S3LKG0</accession>